<dbReference type="Proteomes" id="UP000176101">
    <property type="component" value="Unassembled WGS sequence"/>
</dbReference>
<dbReference type="EMBL" id="LJGU01000151">
    <property type="protein sequence ID" value="OEU95484.1"/>
    <property type="molecule type" value="Genomic_DNA"/>
</dbReference>
<dbReference type="NCBIfam" id="NF005926">
    <property type="entry name" value="PRK07940.1"/>
    <property type="match status" value="1"/>
</dbReference>
<dbReference type="PATRIC" id="fig|1075402.3.peg.949"/>
<sequence>MSAWDDLVGQDRVSGQLRAAARDADAYVTAAAERGTDRAPTDGTAPARGGPDSGSPDSTGVGADEPGSRGPGPEEPGGPVASRGSAMTHAWLFIGPPGSGRATAARAFAAALQCVSPDRALGGQPGCGFCEGCHTTLVGTHADVEIVRTDLLSIGVKETRELVRRAQMSPAGGRWQVIVLEDADRLTESAGNVLLKAVEEPAPRTVWLLCAPSTEDVLPTIRSRCRTLALRTPPVDAVADALVRRDGVEPAAAATAARATQGHIDRARRLATDERARARRTAVLRLPTRVTDVGDALRAAQELIDAAAEDAKQQGEERDERETEELRAALGATEGKRLPRGTAGVMKDLEDRQKRRATRAQRDSLDLALTDLTAFYRDVLARQLGSTVAMANEDVRESVERLAGSSAPEHTLRRIEAVLDCRGALDRNVAPLLAVEAMAMSLRAG</sequence>
<dbReference type="GO" id="GO:0003887">
    <property type="term" value="F:DNA-directed DNA polymerase activity"/>
    <property type="evidence" value="ECO:0007669"/>
    <property type="project" value="UniProtKB-EC"/>
</dbReference>
<dbReference type="InterPro" id="IPR050238">
    <property type="entry name" value="DNA_Rep/Repair_Clamp_Loader"/>
</dbReference>
<name>A0A1E7JW13_9ACTN</name>
<dbReference type="GO" id="GO:0006261">
    <property type="term" value="P:DNA-templated DNA replication"/>
    <property type="evidence" value="ECO:0007669"/>
    <property type="project" value="TreeGrafter"/>
</dbReference>
<comment type="caution">
    <text evidence="2">The sequence shown here is derived from an EMBL/GenBank/DDBJ whole genome shotgun (WGS) entry which is preliminary data.</text>
</comment>
<evidence type="ECO:0000256" key="1">
    <source>
        <dbReference type="SAM" id="MobiDB-lite"/>
    </source>
</evidence>
<gene>
    <name evidence="2" type="ORF">AN216_23570</name>
</gene>
<dbReference type="Pfam" id="PF13177">
    <property type="entry name" value="DNA_pol3_delta2"/>
    <property type="match status" value="1"/>
</dbReference>
<keyword evidence="2" id="KW-0808">Transferase</keyword>
<proteinExistence type="predicted"/>
<organism evidence="2 3">
    <name type="scientific">Streptomyces oceani</name>
    <dbReference type="NCBI Taxonomy" id="1075402"/>
    <lineage>
        <taxon>Bacteria</taxon>
        <taxon>Bacillati</taxon>
        <taxon>Actinomycetota</taxon>
        <taxon>Actinomycetes</taxon>
        <taxon>Kitasatosporales</taxon>
        <taxon>Streptomycetaceae</taxon>
        <taxon>Streptomyces</taxon>
    </lineage>
</organism>
<reference evidence="2 3" key="1">
    <citation type="journal article" date="2016" name="Front. Microbiol.">
        <title>Comparative Genomics Analysis of Streptomyces Species Reveals Their Adaptation to the Marine Environment and Their Diversity at the Genomic Level.</title>
        <authorList>
            <person name="Tian X."/>
            <person name="Zhang Z."/>
            <person name="Yang T."/>
            <person name="Chen M."/>
            <person name="Li J."/>
            <person name="Chen F."/>
            <person name="Yang J."/>
            <person name="Li W."/>
            <person name="Zhang B."/>
            <person name="Zhang Z."/>
            <person name="Wu J."/>
            <person name="Zhang C."/>
            <person name="Long L."/>
            <person name="Xiao J."/>
        </authorList>
    </citation>
    <scope>NUCLEOTIDE SEQUENCE [LARGE SCALE GENOMIC DNA]</scope>
    <source>
        <strain evidence="2 3">SCSIO 02100</strain>
    </source>
</reference>
<evidence type="ECO:0000313" key="2">
    <source>
        <dbReference type="EMBL" id="OEU95484.1"/>
    </source>
</evidence>
<dbReference type="SUPFAM" id="SSF52540">
    <property type="entry name" value="P-loop containing nucleoside triphosphate hydrolases"/>
    <property type="match status" value="1"/>
</dbReference>
<dbReference type="RefSeq" id="WP_079166909.1">
    <property type="nucleotide sequence ID" value="NZ_LJGU01000151.1"/>
</dbReference>
<keyword evidence="2" id="KW-0548">Nucleotidyltransferase</keyword>
<evidence type="ECO:0000313" key="3">
    <source>
        <dbReference type="Proteomes" id="UP000176101"/>
    </source>
</evidence>
<dbReference type="AlphaFoldDB" id="A0A1E7JW13"/>
<feature type="compositionally biased region" description="Low complexity" evidence="1">
    <location>
        <begin position="49"/>
        <end position="58"/>
    </location>
</feature>
<dbReference type="Gene3D" id="3.40.50.300">
    <property type="entry name" value="P-loop containing nucleotide triphosphate hydrolases"/>
    <property type="match status" value="1"/>
</dbReference>
<dbReference type="OrthoDB" id="9809531at2"/>
<dbReference type="InterPro" id="IPR027417">
    <property type="entry name" value="P-loop_NTPase"/>
</dbReference>
<protein>
    <submittedName>
        <fullName evidence="2">DNA polymerase III subunit delta</fullName>
        <ecNumber evidence="2">2.7.7.7</ecNumber>
    </submittedName>
</protein>
<feature type="region of interest" description="Disordered" evidence="1">
    <location>
        <begin position="16"/>
        <end position="83"/>
    </location>
</feature>
<dbReference type="EC" id="2.7.7.7" evidence="2"/>
<accession>A0A1E7JW13</accession>
<dbReference type="PANTHER" id="PTHR11669">
    <property type="entry name" value="REPLICATION FACTOR C / DNA POLYMERASE III GAMMA-TAU SUBUNIT"/>
    <property type="match status" value="1"/>
</dbReference>
<keyword evidence="3" id="KW-1185">Reference proteome</keyword>
<dbReference type="STRING" id="1075402.AN216_23570"/>
<dbReference type="PANTHER" id="PTHR11669:SF8">
    <property type="entry name" value="DNA POLYMERASE III SUBUNIT DELTA"/>
    <property type="match status" value="1"/>
</dbReference>